<proteinExistence type="predicted"/>
<keyword evidence="2" id="KW-1185">Reference proteome</keyword>
<protein>
    <submittedName>
        <fullName evidence="1">Uncharacterized protein</fullName>
    </submittedName>
</protein>
<gene>
    <name evidence="1" type="ORF">BpHYR1_012507</name>
</gene>
<dbReference type="EMBL" id="REGN01005885">
    <property type="protein sequence ID" value="RNA11688.1"/>
    <property type="molecule type" value="Genomic_DNA"/>
</dbReference>
<dbReference type="AlphaFoldDB" id="A0A3M7QL46"/>
<evidence type="ECO:0000313" key="2">
    <source>
        <dbReference type="Proteomes" id="UP000276133"/>
    </source>
</evidence>
<name>A0A3M7QL46_BRAPC</name>
<evidence type="ECO:0000313" key="1">
    <source>
        <dbReference type="EMBL" id="RNA11688.1"/>
    </source>
</evidence>
<comment type="caution">
    <text evidence="1">The sequence shown here is derived from an EMBL/GenBank/DDBJ whole genome shotgun (WGS) entry which is preliminary data.</text>
</comment>
<accession>A0A3M7QL46</accession>
<sequence length="80" mass="9303">MIYKQIIDNFRQATSLKNSFQEYNVLSNVVNNEPIDLNFGQNYQDIVADLVVLQLKKEIQKIVLSENQKESEKTKIDISI</sequence>
<dbReference type="Proteomes" id="UP000276133">
    <property type="component" value="Unassembled WGS sequence"/>
</dbReference>
<reference evidence="1 2" key="1">
    <citation type="journal article" date="2018" name="Sci. Rep.">
        <title>Genomic signatures of local adaptation to the degree of environmental predictability in rotifers.</title>
        <authorList>
            <person name="Franch-Gras L."/>
            <person name="Hahn C."/>
            <person name="Garcia-Roger E.M."/>
            <person name="Carmona M.J."/>
            <person name="Serra M."/>
            <person name="Gomez A."/>
        </authorList>
    </citation>
    <scope>NUCLEOTIDE SEQUENCE [LARGE SCALE GENOMIC DNA]</scope>
    <source>
        <strain evidence="1">HYR1</strain>
    </source>
</reference>
<organism evidence="1 2">
    <name type="scientific">Brachionus plicatilis</name>
    <name type="common">Marine rotifer</name>
    <name type="synonym">Brachionus muelleri</name>
    <dbReference type="NCBI Taxonomy" id="10195"/>
    <lineage>
        <taxon>Eukaryota</taxon>
        <taxon>Metazoa</taxon>
        <taxon>Spiralia</taxon>
        <taxon>Gnathifera</taxon>
        <taxon>Rotifera</taxon>
        <taxon>Eurotatoria</taxon>
        <taxon>Monogononta</taxon>
        <taxon>Pseudotrocha</taxon>
        <taxon>Ploima</taxon>
        <taxon>Brachionidae</taxon>
        <taxon>Brachionus</taxon>
    </lineage>
</organism>